<dbReference type="InterPro" id="IPR001753">
    <property type="entry name" value="Enoyl-CoA_hydra/iso"/>
</dbReference>
<organism evidence="1">
    <name type="scientific">marine metagenome</name>
    <dbReference type="NCBI Taxonomy" id="408172"/>
    <lineage>
        <taxon>unclassified sequences</taxon>
        <taxon>metagenomes</taxon>
        <taxon>ecological metagenomes</taxon>
    </lineage>
</organism>
<gene>
    <name evidence="1" type="ORF">METZ01_LOCUS202923</name>
</gene>
<dbReference type="CDD" id="cd06558">
    <property type="entry name" value="crotonase-like"/>
    <property type="match status" value="1"/>
</dbReference>
<dbReference type="PANTHER" id="PTHR11941:SF54">
    <property type="entry name" value="ENOYL-COA HYDRATASE, MITOCHONDRIAL"/>
    <property type="match status" value="1"/>
</dbReference>
<name>A0A382EI32_9ZZZZ</name>
<proteinExistence type="predicted"/>
<dbReference type="SUPFAM" id="SSF52096">
    <property type="entry name" value="ClpP/crotonase"/>
    <property type="match status" value="1"/>
</dbReference>
<accession>A0A382EI32</accession>
<evidence type="ECO:0008006" key="2">
    <source>
        <dbReference type="Google" id="ProtNLM"/>
    </source>
</evidence>
<dbReference type="EMBL" id="UINC01044512">
    <property type="protein sequence ID" value="SVB50069.1"/>
    <property type="molecule type" value="Genomic_DNA"/>
</dbReference>
<dbReference type="AlphaFoldDB" id="A0A382EI32"/>
<feature type="non-terminal residue" evidence="1">
    <location>
        <position position="156"/>
    </location>
</feature>
<reference evidence="1" key="1">
    <citation type="submission" date="2018-05" db="EMBL/GenBank/DDBJ databases">
        <authorList>
            <person name="Lanie J.A."/>
            <person name="Ng W.-L."/>
            <person name="Kazmierczak K.M."/>
            <person name="Andrzejewski T.M."/>
            <person name="Davidsen T.M."/>
            <person name="Wayne K.J."/>
            <person name="Tettelin H."/>
            <person name="Glass J.I."/>
            <person name="Rusch D."/>
            <person name="Podicherti R."/>
            <person name="Tsui H.-C.T."/>
            <person name="Winkler M.E."/>
        </authorList>
    </citation>
    <scope>NUCLEOTIDE SEQUENCE</scope>
</reference>
<dbReference type="Pfam" id="PF00378">
    <property type="entry name" value="ECH_1"/>
    <property type="match status" value="1"/>
</dbReference>
<evidence type="ECO:0000313" key="1">
    <source>
        <dbReference type="EMBL" id="SVB50069.1"/>
    </source>
</evidence>
<dbReference type="InterPro" id="IPR029045">
    <property type="entry name" value="ClpP/crotonase-like_dom_sf"/>
</dbReference>
<sequence>MTADDIYYDLNLLVDDINFDDNIWAVAFDFSKGFNIHNDGGDRFNYLSLTELVMNIRKPTLCAINGQIINRAFEFILPMDYRICTLNSTFSMNQILDENIQFDGATQLLPRIIGLNKAKEMIMFGLDINSEEAVSFGLINTITSEDKIMNLMIEKL</sequence>
<dbReference type="GO" id="GO:0003824">
    <property type="term" value="F:catalytic activity"/>
    <property type="evidence" value="ECO:0007669"/>
    <property type="project" value="UniProtKB-ARBA"/>
</dbReference>
<dbReference type="Gene3D" id="3.90.226.10">
    <property type="entry name" value="2-enoyl-CoA Hydratase, Chain A, domain 1"/>
    <property type="match status" value="1"/>
</dbReference>
<dbReference type="GO" id="GO:0006635">
    <property type="term" value="P:fatty acid beta-oxidation"/>
    <property type="evidence" value="ECO:0007669"/>
    <property type="project" value="TreeGrafter"/>
</dbReference>
<dbReference type="PANTHER" id="PTHR11941">
    <property type="entry name" value="ENOYL-COA HYDRATASE-RELATED"/>
    <property type="match status" value="1"/>
</dbReference>
<protein>
    <recommendedName>
        <fullName evidence="2">Enoyl-CoA hydratase</fullName>
    </recommendedName>
</protein>